<dbReference type="AlphaFoldDB" id="A0A1X6WT50"/>
<proteinExistence type="predicted"/>
<dbReference type="Proteomes" id="UP000195981">
    <property type="component" value="Unassembled WGS sequence"/>
</dbReference>
<organism evidence="2 3">
    <name type="scientific">Brachybacterium nesterenkovii</name>
    <dbReference type="NCBI Taxonomy" id="47847"/>
    <lineage>
        <taxon>Bacteria</taxon>
        <taxon>Bacillati</taxon>
        <taxon>Actinomycetota</taxon>
        <taxon>Actinomycetes</taxon>
        <taxon>Micrococcales</taxon>
        <taxon>Dermabacteraceae</taxon>
        <taxon>Brachybacterium</taxon>
    </lineage>
</organism>
<evidence type="ECO:0000256" key="1">
    <source>
        <dbReference type="SAM" id="MobiDB-lite"/>
    </source>
</evidence>
<gene>
    <name evidence="2" type="ORF">FM110_01110</name>
</gene>
<accession>A0A1X6WT50</accession>
<protein>
    <submittedName>
        <fullName evidence="2">Uncharacterized protein</fullName>
    </submittedName>
</protein>
<name>A0A1X6WT50_9MICO</name>
<evidence type="ECO:0000313" key="2">
    <source>
        <dbReference type="EMBL" id="SLM88120.1"/>
    </source>
</evidence>
<sequence length="77" mass="7537">MIAESSAPRRTGGAGEIPDACSIVGAACENQQGTTIDADAPGRVGPSASVLRPEDSARTTAARVGAAERTANGGGAR</sequence>
<evidence type="ECO:0000313" key="3">
    <source>
        <dbReference type="Proteomes" id="UP000195981"/>
    </source>
</evidence>
<reference evidence="2 3" key="1">
    <citation type="submission" date="2017-02" db="EMBL/GenBank/DDBJ databases">
        <authorList>
            <person name="Peterson S.W."/>
        </authorList>
    </citation>
    <scope>NUCLEOTIDE SEQUENCE [LARGE SCALE GENOMIC DNA]</scope>
    <source>
        <strain evidence="2 3">CIP104813</strain>
    </source>
</reference>
<keyword evidence="3" id="KW-1185">Reference proteome</keyword>
<dbReference type="EMBL" id="FWFG01000012">
    <property type="protein sequence ID" value="SLM88120.1"/>
    <property type="molecule type" value="Genomic_DNA"/>
</dbReference>
<feature type="region of interest" description="Disordered" evidence="1">
    <location>
        <begin position="35"/>
        <end position="77"/>
    </location>
</feature>